<comment type="catalytic activity">
    <reaction evidence="1">
        <text>ATP + protein L-histidine = ADP + protein N-phospho-L-histidine.</text>
        <dbReference type="EC" id="2.7.13.3"/>
    </reaction>
</comment>
<keyword evidence="4" id="KW-0597">Phosphoprotein</keyword>
<feature type="region of interest" description="Disordered" evidence="11">
    <location>
        <begin position="1"/>
        <end position="61"/>
    </location>
</feature>
<dbReference type="Gene3D" id="3.30.565.10">
    <property type="entry name" value="Histidine kinase-like ATPase, C-terminal domain"/>
    <property type="match status" value="1"/>
</dbReference>
<feature type="compositionally biased region" description="Low complexity" evidence="11">
    <location>
        <begin position="49"/>
        <end position="61"/>
    </location>
</feature>
<evidence type="ECO:0000256" key="9">
    <source>
        <dbReference type="ARBA" id="ARBA00023012"/>
    </source>
</evidence>
<evidence type="ECO:0000256" key="1">
    <source>
        <dbReference type="ARBA" id="ARBA00000085"/>
    </source>
</evidence>
<dbReference type="SUPFAM" id="SSF47384">
    <property type="entry name" value="Homodimeric domain of signal transducing histidine kinase"/>
    <property type="match status" value="1"/>
</dbReference>
<dbReference type="GO" id="GO:0016020">
    <property type="term" value="C:membrane"/>
    <property type="evidence" value="ECO:0007669"/>
    <property type="project" value="UniProtKB-SubCell"/>
</dbReference>
<keyword evidence="8 12" id="KW-1133">Transmembrane helix</keyword>
<sequence length="582" mass="62612">MARATALRGTDPHHPGAQVPRGPPAPDDEREYPAAPGETHSGAGKSGAHDAGAAEPGAGDAPDPLFWTRRFSLTTRILAVNLLIVGLVLGGLFVLDTNRKQLVAERSRLARSEVEIIANALAEAPASEHAALLARIGDQQRLRLRTFDSQGALQTDSFVVGEPAFFFADPDQQDWTHTLARTMDRIVDFLVMAPPVSRYDPEDDAEPATKSQWPEVFVAEQARAGTVMLRYAPDRTPVITAAAPYGAQGETLLTMRNATDITAAIRAARQTLLVLLALAVIFSIQLSLFLARTIVQPVRTLSRAATRVSAGREREVVIPRLPERQDEIGTLARSLSDMTQALRDRIDAGEAFAADVSHELKNPLASLRSALDTLETVEDPSLRHQLAEIAQADLRRIDRLITEIAEASRLDAELSRASFEPVDLLALARNVIGGRTAAARISAERDLQFTVESAPTSATMVRGDEAQLERVFENLVDNAASFSPHGGRIAIAFRDLGDTVEITVTDDGPGIAEEEREAVFERFHSHRPEPESFGKHSGLGLAIARSIVTGHGGTLAVRGRADGASGAVFVITLPALEGDAKS</sequence>
<evidence type="ECO:0000256" key="6">
    <source>
        <dbReference type="ARBA" id="ARBA00022692"/>
    </source>
</evidence>
<dbReference type="Pfam" id="PF00672">
    <property type="entry name" value="HAMP"/>
    <property type="match status" value="1"/>
</dbReference>
<keyword evidence="10 12" id="KW-0472">Membrane</keyword>
<dbReference type="Gene3D" id="1.10.287.130">
    <property type="match status" value="1"/>
</dbReference>
<comment type="subcellular location">
    <subcellularLocation>
        <location evidence="2">Membrane</location>
    </subcellularLocation>
</comment>
<dbReference type="EC" id="2.7.13.3" evidence="3"/>
<evidence type="ECO:0000256" key="12">
    <source>
        <dbReference type="SAM" id="Phobius"/>
    </source>
</evidence>
<dbReference type="InterPro" id="IPR004358">
    <property type="entry name" value="Sig_transdc_His_kin-like_C"/>
</dbReference>
<evidence type="ECO:0000256" key="3">
    <source>
        <dbReference type="ARBA" id="ARBA00012438"/>
    </source>
</evidence>
<dbReference type="SUPFAM" id="SSF158472">
    <property type="entry name" value="HAMP domain-like"/>
    <property type="match status" value="1"/>
</dbReference>
<keyword evidence="5" id="KW-0808">Transferase</keyword>
<accession>A0A7G6VTG5</accession>
<dbReference type="InterPro" id="IPR036097">
    <property type="entry name" value="HisK_dim/P_sf"/>
</dbReference>
<dbReference type="CDD" id="cd06225">
    <property type="entry name" value="HAMP"/>
    <property type="match status" value="1"/>
</dbReference>
<keyword evidence="6 12" id="KW-0812">Transmembrane</keyword>
<dbReference type="GO" id="GO:0000155">
    <property type="term" value="F:phosphorelay sensor kinase activity"/>
    <property type="evidence" value="ECO:0007669"/>
    <property type="project" value="InterPro"/>
</dbReference>
<evidence type="ECO:0000256" key="10">
    <source>
        <dbReference type="ARBA" id="ARBA00023136"/>
    </source>
</evidence>
<dbReference type="InterPro" id="IPR005467">
    <property type="entry name" value="His_kinase_dom"/>
</dbReference>
<dbReference type="Pfam" id="PF02518">
    <property type="entry name" value="HATPase_c"/>
    <property type="match status" value="1"/>
</dbReference>
<dbReference type="InterPro" id="IPR050428">
    <property type="entry name" value="TCS_sensor_his_kinase"/>
</dbReference>
<dbReference type="CDD" id="cd00075">
    <property type="entry name" value="HATPase"/>
    <property type="match status" value="1"/>
</dbReference>
<dbReference type="CDD" id="cd00082">
    <property type="entry name" value="HisKA"/>
    <property type="match status" value="1"/>
</dbReference>
<dbReference type="InterPro" id="IPR003660">
    <property type="entry name" value="HAMP_dom"/>
</dbReference>
<evidence type="ECO:0000256" key="2">
    <source>
        <dbReference type="ARBA" id="ARBA00004370"/>
    </source>
</evidence>
<dbReference type="SMART" id="SM00388">
    <property type="entry name" value="HisKA"/>
    <property type="match status" value="1"/>
</dbReference>
<protein>
    <recommendedName>
        <fullName evidence="3">histidine kinase</fullName>
        <ecNumber evidence="3">2.7.13.3</ecNumber>
    </recommendedName>
</protein>
<evidence type="ECO:0000256" key="7">
    <source>
        <dbReference type="ARBA" id="ARBA00022777"/>
    </source>
</evidence>
<evidence type="ECO:0000313" key="16">
    <source>
        <dbReference type="Proteomes" id="UP000515297"/>
    </source>
</evidence>
<dbReference type="PANTHER" id="PTHR45436:SF5">
    <property type="entry name" value="SENSOR HISTIDINE KINASE TRCS"/>
    <property type="match status" value="1"/>
</dbReference>
<gene>
    <name evidence="15" type="ORF">H4O24_14180</name>
</gene>
<dbReference type="PRINTS" id="PR00344">
    <property type="entry name" value="BCTRLSENSOR"/>
</dbReference>
<proteinExistence type="predicted"/>
<evidence type="ECO:0000259" key="14">
    <source>
        <dbReference type="PROSITE" id="PS50885"/>
    </source>
</evidence>
<evidence type="ECO:0000259" key="13">
    <source>
        <dbReference type="PROSITE" id="PS50109"/>
    </source>
</evidence>
<feature type="transmembrane region" description="Helical" evidence="12">
    <location>
        <begin position="73"/>
        <end position="95"/>
    </location>
</feature>
<dbReference type="Pfam" id="PF00512">
    <property type="entry name" value="HisKA"/>
    <property type="match status" value="1"/>
</dbReference>
<dbReference type="PROSITE" id="PS50885">
    <property type="entry name" value="HAMP"/>
    <property type="match status" value="1"/>
</dbReference>
<feature type="domain" description="Histidine kinase" evidence="13">
    <location>
        <begin position="355"/>
        <end position="577"/>
    </location>
</feature>
<evidence type="ECO:0000256" key="4">
    <source>
        <dbReference type="ARBA" id="ARBA00022553"/>
    </source>
</evidence>
<feature type="transmembrane region" description="Helical" evidence="12">
    <location>
        <begin position="272"/>
        <end position="291"/>
    </location>
</feature>
<dbReference type="Gene3D" id="6.10.340.10">
    <property type="match status" value="1"/>
</dbReference>
<keyword evidence="9" id="KW-0902">Two-component regulatory system</keyword>
<keyword evidence="7" id="KW-0418">Kinase</keyword>
<dbReference type="InterPro" id="IPR003594">
    <property type="entry name" value="HATPase_dom"/>
</dbReference>
<dbReference type="InterPro" id="IPR003661">
    <property type="entry name" value="HisK_dim/P_dom"/>
</dbReference>
<organism evidence="15 16">
    <name type="scientific">Croceicoccus marinus</name>
    <dbReference type="NCBI Taxonomy" id="450378"/>
    <lineage>
        <taxon>Bacteria</taxon>
        <taxon>Pseudomonadati</taxon>
        <taxon>Pseudomonadota</taxon>
        <taxon>Alphaproteobacteria</taxon>
        <taxon>Sphingomonadales</taxon>
        <taxon>Erythrobacteraceae</taxon>
        <taxon>Croceicoccus</taxon>
    </lineage>
</organism>
<evidence type="ECO:0000256" key="8">
    <source>
        <dbReference type="ARBA" id="ARBA00022989"/>
    </source>
</evidence>
<name>A0A7G6VTG5_9SPHN</name>
<dbReference type="SMART" id="SM00304">
    <property type="entry name" value="HAMP"/>
    <property type="match status" value="1"/>
</dbReference>
<evidence type="ECO:0000256" key="5">
    <source>
        <dbReference type="ARBA" id="ARBA00022679"/>
    </source>
</evidence>
<dbReference type="InterPro" id="IPR036890">
    <property type="entry name" value="HATPase_C_sf"/>
</dbReference>
<dbReference type="PROSITE" id="PS50109">
    <property type="entry name" value="HIS_KIN"/>
    <property type="match status" value="1"/>
</dbReference>
<dbReference type="AlphaFoldDB" id="A0A7G6VTG5"/>
<reference evidence="15 16" key="1">
    <citation type="submission" date="2020-08" db="EMBL/GenBank/DDBJ databases">
        <authorList>
            <person name="Liu G."/>
            <person name="Sun C."/>
        </authorList>
    </citation>
    <scope>NUCLEOTIDE SEQUENCE [LARGE SCALE GENOMIC DNA]</scope>
    <source>
        <strain evidence="15 16">OT19</strain>
    </source>
</reference>
<feature type="domain" description="HAMP" evidence="14">
    <location>
        <begin position="292"/>
        <end position="347"/>
    </location>
</feature>
<dbReference type="EMBL" id="CP060052">
    <property type="protein sequence ID" value="QNE05030.1"/>
    <property type="molecule type" value="Genomic_DNA"/>
</dbReference>
<dbReference type="SMART" id="SM00387">
    <property type="entry name" value="HATPase_c"/>
    <property type="match status" value="1"/>
</dbReference>
<evidence type="ECO:0000256" key="11">
    <source>
        <dbReference type="SAM" id="MobiDB-lite"/>
    </source>
</evidence>
<dbReference type="SUPFAM" id="SSF55874">
    <property type="entry name" value="ATPase domain of HSP90 chaperone/DNA topoisomerase II/histidine kinase"/>
    <property type="match status" value="1"/>
</dbReference>
<dbReference type="PANTHER" id="PTHR45436">
    <property type="entry name" value="SENSOR HISTIDINE KINASE YKOH"/>
    <property type="match status" value="1"/>
</dbReference>
<dbReference type="Proteomes" id="UP000515297">
    <property type="component" value="Chromosome"/>
</dbReference>
<evidence type="ECO:0000313" key="15">
    <source>
        <dbReference type="EMBL" id="QNE05030.1"/>
    </source>
</evidence>